<evidence type="ECO:0000313" key="1">
    <source>
        <dbReference type="EMBL" id="EKU91548.1"/>
    </source>
</evidence>
<keyword evidence="2" id="KW-1185">Reference proteome</keyword>
<protein>
    <submittedName>
        <fullName evidence="1">Uncharacterized protein</fullName>
    </submittedName>
</protein>
<proteinExistence type="predicted"/>
<name>K9E4C4_9BACE</name>
<dbReference type="EMBL" id="ADLF01000005">
    <property type="protein sequence ID" value="EKU91548.1"/>
    <property type="molecule type" value="Genomic_DNA"/>
</dbReference>
<gene>
    <name evidence="1" type="ORF">HMPREF9447_01262</name>
</gene>
<sequence length="59" mass="7228">MIYLALLHTCRGERIFARMYSAVFCKITDYFRKLFCYFQITHFFCYAEREVRILIQAES</sequence>
<comment type="caution">
    <text evidence="1">The sequence shown here is derived from an EMBL/GenBank/DDBJ whole genome shotgun (WGS) entry which is preliminary data.</text>
</comment>
<evidence type="ECO:0000313" key="2">
    <source>
        <dbReference type="Proteomes" id="UP000009872"/>
    </source>
</evidence>
<reference evidence="1 2" key="1">
    <citation type="submission" date="2012-09" db="EMBL/GenBank/DDBJ databases">
        <title>The Genome Sequence of Bacteroides oleiciplenus YIT 12058.</title>
        <authorList>
            <consortium name="The Broad Institute Genome Sequencing Platform"/>
            <person name="Earl A."/>
            <person name="Ward D."/>
            <person name="Feldgarden M."/>
            <person name="Gevers D."/>
            <person name="Morotomi M."/>
            <person name="Walker B."/>
            <person name="Young S.K."/>
            <person name="Zeng Q."/>
            <person name="Gargeya S."/>
            <person name="Fitzgerald M."/>
            <person name="Haas B."/>
            <person name="Abouelleil A."/>
            <person name="Alvarado L."/>
            <person name="Arachchi H.M."/>
            <person name="Berlin A.M."/>
            <person name="Chapman S.B."/>
            <person name="Goldberg J."/>
            <person name="Griggs A."/>
            <person name="Gujja S."/>
            <person name="Hansen M."/>
            <person name="Howarth C."/>
            <person name="Imamovic A."/>
            <person name="Larimer J."/>
            <person name="McCowen C."/>
            <person name="Montmayeur A."/>
            <person name="Murphy C."/>
            <person name="Neiman D."/>
            <person name="Pearson M."/>
            <person name="Priest M."/>
            <person name="Roberts A."/>
            <person name="Saif S."/>
            <person name="Shea T."/>
            <person name="Sisk P."/>
            <person name="Sykes S."/>
            <person name="Wortman J."/>
            <person name="Nusbaum C."/>
            <person name="Birren B."/>
        </authorList>
    </citation>
    <scope>NUCLEOTIDE SEQUENCE [LARGE SCALE GENOMIC DNA]</scope>
    <source>
        <strain evidence="1 2">YIT 12058</strain>
    </source>
</reference>
<dbReference type="Proteomes" id="UP000009872">
    <property type="component" value="Unassembled WGS sequence"/>
</dbReference>
<organism evidence="1 2">
    <name type="scientific">Bacteroides oleiciplenus YIT 12058</name>
    <dbReference type="NCBI Taxonomy" id="742727"/>
    <lineage>
        <taxon>Bacteria</taxon>
        <taxon>Pseudomonadati</taxon>
        <taxon>Bacteroidota</taxon>
        <taxon>Bacteroidia</taxon>
        <taxon>Bacteroidales</taxon>
        <taxon>Bacteroidaceae</taxon>
        <taxon>Bacteroides</taxon>
    </lineage>
</organism>
<dbReference type="HOGENOM" id="CLU_2950677_0_0_10"/>
<accession>K9E4C4</accession>
<dbReference type="AlphaFoldDB" id="K9E4C4"/>